<evidence type="ECO:0000313" key="1">
    <source>
        <dbReference type="EMBL" id="ADR20515.1"/>
    </source>
</evidence>
<proteinExistence type="predicted"/>
<dbReference type="Proteomes" id="UP000008720">
    <property type="component" value="Chromosome"/>
</dbReference>
<protein>
    <submittedName>
        <fullName evidence="1">Uncharacterized protein</fullName>
    </submittedName>
</protein>
<dbReference type="RefSeq" id="WP_013452666.1">
    <property type="nucleotide sequence ID" value="NC_014759.1"/>
</dbReference>
<dbReference type="HOGENOM" id="CLU_470747_0_0_10"/>
<organism evidence="1 2">
    <name type="scientific">Marivirga tractuosa (strain ATCC 23168 / DSM 4126 / NBRC 15989 / NCIMB 1408 / VKM B-1430 / H-43)</name>
    <name type="common">Microscilla tractuosa</name>
    <name type="synonym">Flexibacter tractuosus</name>
    <dbReference type="NCBI Taxonomy" id="643867"/>
    <lineage>
        <taxon>Bacteria</taxon>
        <taxon>Pseudomonadati</taxon>
        <taxon>Bacteroidota</taxon>
        <taxon>Cytophagia</taxon>
        <taxon>Cytophagales</taxon>
        <taxon>Marivirgaceae</taxon>
        <taxon>Marivirga</taxon>
    </lineage>
</organism>
<evidence type="ECO:0000313" key="2">
    <source>
        <dbReference type="Proteomes" id="UP000008720"/>
    </source>
</evidence>
<reference evidence="1 2" key="1">
    <citation type="journal article" date="2011" name="Stand. Genomic Sci.">
        <title>Complete genome sequence of Marivirga tractuosa type strain (H-43).</title>
        <authorList>
            <person name="Pagani I."/>
            <person name="Chertkov O."/>
            <person name="Lapidus A."/>
            <person name="Lucas S."/>
            <person name="Del Rio T.G."/>
            <person name="Tice H."/>
            <person name="Copeland A."/>
            <person name="Cheng J.F."/>
            <person name="Nolan M."/>
            <person name="Saunders E."/>
            <person name="Pitluck S."/>
            <person name="Held B."/>
            <person name="Goodwin L."/>
            <person name="Liolios K."/>
            <person name="Ovchinikova G."/>
            <person name="Ivanova N."/>
            <person name="Mavromatis K."/>
            <person name="Pati A."/>
            <person name="Chen A."/>
            <person name="Palaniappan K."/>
            <person name="Land M."/>
            <person name="Hauser L."/>
            <person name="Jeffries C.D."/>
            <person name="Detter J.C."/>
            <person name="Han C."/>
            <person name="Tapia R."/>
            <person name="Ngatchou-Djao O.D."/>
            <person name="Rohde M."/>
            <person name="Goker M."/>
            <person name="Spring S."/>
            <person name="Sikorski J."/>
            <person name="Woyke T."/>
            <person name="Bristow J."/>
            <person name="Eisen J.A."/>
            <person name="Markowitz V."/>
            <person name="Hugenholtz P."/>
            <person name="Klenk H.P."/>
            <person name="Kyrpides N.C."/>
        </authorList>
    </citation>
    <scope>NUCLEOTIDE SEQUENCE [LARGE SCALE GENOMIC DNA]</scope>
    <source>
        <strain evidence="2">ATCC 23168 / DSM 4126 / NBRC 15989 / NCIMB 1408 / VKM B-1430 / H-43</strain>
    </source>
</reference>
<dbReference type="OrthoDB" id="980916at2"/>
<sequence length="579" mass="67015">MRFILLISILCVSVVFNSFSQRIKYKNVFPLLQSKDYKSAEPLLLKFLEENDDEANAYFYLGEIIVSKLDTVEIFPSSEKYDSLSNLAVSSYKKAIALVDDREVRKNDEYYMAYNRRDLRTGKFGIKTSDVHLDYENKIADVSARKELIHELHQLKTEVIGKYDKFKKEVEEFYSAYPDEPSFMLRATSDDRKALNEIRSSFSDFTSQYSTFADKLNSLNHPLYTAELKLTSISKWEELAPKEIDFSDFKVEIQNYDNYLNQVDSKIESEVRPIKALLFKTDSDFNSALNFNKGVEDTTAIKDMVIPEELEKGLRQLDNKNVVLDLLHYKRLKNRSTLLTNSNLFPVLNDSTNIFQRTNVFKKYKSRLADQLEVIKSIESKIDERTKLDFANYFAGYQPSIEAYINTEKTILEKKYEEVAEKSKKMEIDIQYFTSEEDTVYITPLNAAANNGDKYVIDIIEADTSLLLVGSWKKQPFIANAGFDMKVNYKLVVKDTSYIVKNMLDLNNNVLVNLKSTEEEDPSQLLLYLSYQMEELWRLEYESESFLGDAKVEAGIFFLYDEEGDVLKTLNAKGEVIGN</sequence>
<accession>E4TPB2</accession>
<dbReference type="EMBL" id="CP002349">
    <property type="protein sequence ID" value="ADR20515.1"/>
    <property type="molecule type" value="Genomic_DNA"/>
</dbReference>
<name>E4TPB2_MARTH</name>
<dbReference type="STRING" id="643867.Ftrac_0511"/>
<dbReference type="KEGG" id="mtt:Ftrac_0511"/>
<dbReference type="AlphaFoldDB" id="E4TPB2"/>
<gene>
    <name evidence="1" type="ordered locus">Ftrac_0511</name>
</gene>
<keyword evidence="2" id="KW-1185">Reference proteome</keyword>